<organism evidence="2">
    <name type="scientific">Caldimicrobium thiodismutans</name>
    <dbReference type="NCBI Taxonomy" id="1653476"/>
    <lineage>
        <taxon>Bacteria</taxon>
        <taxon>Pseudomonadati</taxon>
        <taxon>Thermodesulfobacteriota</taxon>
        <taxon>Thermodesulfobacteria</taxon>
        <taxon>Thermodesulfobacteriales</taxon>
        <taxon>Thermodesulfobacteriaceae</taxon>
        <taxon>Caldimicrobium</taxon>
    </lineage>
</organism>
<dbReference type="AlphaFoldDB" id="A0A832GKY9"/>
<feature type="coiled-coil region" evidence="1">
    <location>
        <begin position="122"/>
        <end position="156"/>
    </location>
</feature>
<gene>
    <name evidence="2" type="ORF">ENT73_01865</name>
</gene>
<sequence>MKPWEDIADVLSTEIKRELAEAYFSEKLALEESWEEYKRELKSLDKLEEALILNACRLMLMLGDEELWDEFEAITNFSLKKCYHPQIIASSYIKKTLFEKLGKKPFAFTSKNRFVKLFLNIYEDLIKAYQAYEKKKDDLENLYEELKKETESFYRRYDLSQILGFFSRLEGASLELGPIEKKEKVYEEISSTLKISLPESPAEKTEAYNEPKSLNQISNDLRKLAKSAFEHHQEYAKELLSLAAKKG</sequence>
<keyword evidence="1" id="KW-0175">Coiled coil</keyword>
<accession>A0A832GKY9</accession>
<proteinExistence type="predicted"/>
<comment type="caution">
    <text evidence="2">The sequence shown here is derived from an EMBL/GenBank/DDBJ whole genome shotgun (WGS) entry which is preliminary data.</text>
</comment>
<reference evidence="2" key="1">
    <citation type="journal article" date="2020" name="mSystems">
        <title>Genome- and Community-Level Interaction Insights into Carbon Utilization and Element Cycling Functions of Hydrothermarchaeota in Hydrothermal Sediment.</title>
        <authorList>
            <person name="Zhou Z."/>
            <person name="Liu Y."/>
            <person name="Xu W."/>
            <person name="Pan J."/>
            <person name="Luo Z.H."/>
            <person name="Li M."/>
        </authorList>
    </citation>
    <scope>NUCLEOTIDE SEQUENCE [LARGE SCALE GENOMIC DNA]</scope>
    <source>
        <strain evidence="2">SpSt-605</strain>
    </source>
</reference>
<protein>
    <submittedName>
        <fullName evidence="2">Uncharacterized protein</fullName>
    </submittedName>
</protein>
<dbReference type="EMBL" id="DSZU01000028">
    <property type="protein sequence ID" value="HGV54823.1"/>
    <property type="molecule type" value="Genomic_DNA"/>
</dbReference>
<evidence type="ECO:0000313" key="2">
    <source>
        <dbReference type="EMBL" id="HGV54823.1"/>
    </source>
</evidence>
<name>A0A832GKY9_9BACT</name>
<evidence type="ECO:0000256" key="1">
    <source>
        <dbReference type="SAM" id="Coils"/>
    </source>
</evidence>